<gene>
    <name evidence="2" type="ORF">FHL15_007710</name>
</gene>
<reference evidence="3" key="1">
    <citation type="submission" date="2019-06" db="EMBL/GenBank/DDBJ databases">
        <title>Draft genome sequence of the griseofulvin-producing fungus Xylaria cubensis strain G536.</title>
        <authorList>
            <person name="Mead M.E."/>
            <person name="Raja H.A."/>
            <person name="Steenwyk J.L."/>
            <person name="Knowles S.L."/>
            <person name="Oberlies N.H."/>
            <person name="Rokas A."/>
        </authorList>
    </citation>
    <scope>NUCLEOTIDE SEQUENCE [LARGE SCALE GENOMIC DNA]</scope>
    <source>
        <strain evidence="3">G536</strain>
    </source>
</reference>
<dbReference type="InterPro" id="IPR037401">
    <property type="entry name" value="SnoaL-like"/>
</dbReference>
<name>A0A553HU47_9PEZI</name>
<sequence>MTRPALLPFDHPLVFPNSLQHQSVAVNPQPGYSKPVSPTSSLVSPKTVEDKISYLYEHQRIIDLLNEYCYTLDATSVDTSISEIWSSLFTEDGEATYPFGTHKGRKGLAEWGMTAETRFYRMQHLQSNFTVTFESNDVAHGRTACICTHGSDENDLSKHFMVGGYYYFTFRRVHDGSENYWKISRLILDTNWESGASLGLFEKREGNHEGLDHHVKRPA</sequence>
<dbReference type="Pfam" id="PF13577">
    <property type="entry name" value="SnoaL_4"/>
    <property type="match status" value="1"/>
</dbReference>
<comment type="caution">
    <text evidence="2">The sequence shown here is derived from an EMBL/GenBank/DDBJ whole genome shotgun (WGS) entry which is preliminary data.</text>
</comment>
<evidence type="ECO:0000259" key="1">
    <source>
        <dbReference type="Pfam" id="PF13577"/>
    </source>
</evidence>
<dbReference type="Proteomes" id="UP000319160">
    <property type="component" value="Unassembled WGS sequence"/>
</dbReference>
<proteinExistence type="predicted"/>
<protein>
    <recommendedName>
        <fullName evidence="1">SnoaL-like domain-containing protein</fullName>
    </recommendedName>
</protein>
<accession>A0A553HU47</accession>
<dbReference type="SUPFAM" id="SSF54427">
    <property type="entry name" value="NTF2-like"/>
    <property type="match status" value="1"/>
</dbReference>
<dbReference type="OrthoDB" id="4157131at2759"/>
<keyword evidence="3" id="KW-1185">Reference proteome</keyword>
<dbReference type="EMBL" id="VFLP01000045">
    <property type="protein sequence ID" value="TRX91486.1"/>
    <property type="molecule type" value="Genomic_DNA"/>
</dbReference>
<dbReference type="AlphaFoldDB" id="A0A553HU47"/>
<evidence type="ECO:0000313" key="2">
    <source>
        <dbReference type="EMBL" id="TRX91486.1"/>
    </source>
</evidence>
<organism evidence="2 3">
    <name type="scientific">Xylaria flabelliformis</name>
    <dbReference type="NCBI Taxonomy" id="2512241"/>
    <lineage>
        <taxon>Eukaryota</taxon>
        <taxon>Fungi</taxon>
        <taxon>Dikarya</taxon>
        <taxon>Ascomycota</taxon>
        <taxon>Pezizomycotina</taxon>
        <taxon>Sordariomycetes</taxon>
        <taxon>Xylariomycetidae</taxon>
        <taxon>Xylariales</taxon>
        <taxon>Xylariaceae</taxon>
        <taxon>Xylaria</taxon>
    </lineage>
</organism>
<feature type="domain" description="SnoaL-like" evidence="1">
    <location>
        <begin position="58"/>
        <end position="186"/>
    </location>
</feature>
<dbReference type="Gene3D" id="3.10.450.50">
    <property type="match status" value="1"/>
</dbReference>
<dbReference type="InterPro" id="IPR032710">
    <property type="entry name" value="NTF2-like_dom_sf"/>
</dbReference>
<evidence type="ECO:0000313" key="3">
    <source>
        <dbReference type="Proteomes" id="UP000319160"/>
    </source>
</evidence>